<proteinExistence type="predicted"/>
<feature type="domain" description="ATPase AAA-type core" evidence="2">
    <location>
        <begin position="240"/>
        <end position="319"/>
    </location>
</feature>
<keyword evidence="1" id="KW-0812">Transmembrane</keyword>
<dbReference type="Pfam" id="PF00004">
    <property type="entry name" value="AAA"/>
    <property type="match status" value="1"/>
</dbReference>
<evidence type="ECO:0000259" key="2">
    <source>
        <dbReference type="Pfam" id="PF00004"/>
    </source>
</evidence>
<dbReference type="PANTHER" id="PTHR35394:SF5">
    <property type="entry name" value="DUF3176 DOMAIN-CONTAINING PROTEIN"/>
    <property type="match status" value="1"/>
</dbReference>
<organism evidence="3 4">
    <name type="scientific">Fusarium avenaceum</name>
    <dbReference type="NCBI Taxonomy" id="40199"/>
    <lineage>
        <taxon>Eukaryota</taxon>
        <taxon>Fungi</taxon>
        <taxon>Dikarya</taxon>
        <taxon>Ascomycota</taxon>
        <taxon>Pezizomycotina</taxon>
        <taxon>Sordariomycetes</taxon>
        <taxon>Hypocreomycetidae</taxon>
        <taxon>Hypocreales</taxon>
        <taxon>Nectriaceae</taxon>
        <taxon>Fusarium</taxon>
        <taxon>Fusarium tricinctum species complex</taxon>
    </lineage>
</organism>
<dbReference type="GO" id="GO:0005524">
    <property type="term" value="F:ATP binding"/>
    <property type="evidence" value="ECO:0007669"/>
    <property type="project" value="InterPro"/>
</dbReference>
<gene>
    <name evidence="3" type="ORF">KAF25_000280</name>
</gene>
<dbReference type="SUPFAM" id="SSF52540">
    <property type="entry name" value="P-loop containing nucleoside triphosphate hydrolases"/>
    <property type="match status" value="1"/>
</dbReference>
<evidence type="ECO:0000256" key="1">
    <source>
        <dbReference type="SAM" id="Phobius"/>
    </source>
</evidence>
<sequence>YYIDFDETSYKGSSRIWTMGLFEGEKNVTKLELFPVVTLSRMRGEKLEYIDSDAIIDFQEAYQVNPGWKPTFGNYTLNQFEHSIEYDELDIIQWSGTDRSKAVRKIREFVIEVDDVGSLKWNHLASKDELIIDEKIRTIETDPTKQKLKPDDLALLPTRLLVYSLRQRRFVNADIARLKPLLVVSDPLNDLKISERDKDSIRFVVHTHFDKKEIQRNLQNKGVELVEQNFIGGKGKGLFILLHDAPGVGKTATAEAVAAAHRRPLFPITCGDMEIDPMKVESTLSEIFRLANLWDCFLLLDEAEIFLSHREKKDDNLQRIATIYTNACGLNLGTVCRIFNPSSAPLILMTMPKSTLNKRWKAWIWESWAFAASVVSLAVMIALLRVFDQKEVFVWNTITLNTIVSILSLITKANMAYILAECMAQWKWILFADEERPLIDFDRIDAATRGPLGSLRVLLRTKRALSSQFGAALTLLVVGLDPFAQQLVQLRQNVVFERRSAQELGDVALVSRAPSYSMGQITVLQEAVVNSTKSNYTVVDTQIPLSMESAILTGLSRSPWEVAREALVQCPTGNCTWDQFNTLGVCHKCNNITSDLRRIKDFGDALFALGNYYFDGYNAPSTAFSLPNGHFIANIDGCPPYSGLFAKCDNEQPLGIYSDEKYVTTSFGTGNPNKTNTMKDIDTLIWSMSVIYPDVDWVNKTSPNNMGKEDSDSIKWPNIPLHAVECAVHYCVKTIDSAVEGNQLNENITEATDALRDPNSWRRVFERENNLSENIPPDDEVDSLEFDSRYSTAGYSELTLRFSNNDTEPWYSIQPESVFSINAYFQQLLKRNYTEGSRMKREMEKKLGKGAVGITGASIGLKEEDLSSKASPPALNGIWSWTRTNMTSTFEALATSMTNEMRRNYERRLSQQSGQDMSRFRDGTMTQLGSVGLLTVVYDVRWPWIVLHAAMLLLVAVFLCITMVNSRPSEAAPLWKSSTLATLRLGYQVGDVLAGADTVEDMETKAKKIHIKVQRTDTDRDILLQRLSDNLPRD</sequence>
<dbReference type="EMBL" id="JAGPUO010000012">
    <property type="protein sequence ID" value="KAG5659078.1"/>
    <property type="molecule type" value="Genomic_DNA"/>
</dbReference>
<feature type="non-terminal residue" evidence="3">
    <location>
        <position position="1"/>
    </location>
</feature>
<name>A0A9P7GZF1_9HYPO</name>
<dbReference type="InterPro" id="IPR027417">
    <property type="entry name" value="P-loop_NTPase"/>
</dbReference>
<dbReference type="Proteomes" id="UP000782241">
    <property type="component" value="Unassembled WGS sequence"/>
</dbReference>
<keyword evidence="1" id="KW-1133">Transmembrane helix</keyword>
<dbReference type="GO" id="GO:0016887">
    <property type="term" value="F:ATP hydrolysis activity"/>
    <property type="evidence" value="ECO:0007669"/>
    <property type="project" value="InterPro"/>
</dbReference>
<protein>
    <recommendedName>
        <fullName evidence="2">ATPase AAA-type core domain-containing protein</fullName>
    </recommendedName>
</protein>
<dbReference type="AlphaFoldDB" id="A0A9P7GZF1"/>
<keyword evidence="4" id="KW-1185">Reference proteome</keyword>
<dbReference type="PANTHER" id="PTHR35394">
    <property type="entry name" value="DUF3176 DOMAIN-CONTAINING PROTEIN"/>
    <property type="match status" value="1"/>
</dbReference>
<feature type="transmembrane region" description="Helical" evidence="1">
    <location>
        <begin position="368"/>
        <end position="387"/>
    </location>
</feature>
<evidence type="ECO:0000313" key="3">
    <source>
        <dbReference type="EMBL" id="KAG5659078.1"/>
    </source>
</evidence>
<dbReference type="Pfam" id="PF11374">
    <property type="entry name" value="DUF3176"/>
    <property type="match status" value="1"/>
</dbReference>
<dbReference type="Gene3D" id="3.40.50.300">
    <property type="entry name" value="P-loop containing nucleotide triphosphate hydrolases"/>
    <property type="match status" value="1"/>
</dbReference>
<keyword evidence="1" id="KW-0472">Membrane</keyword>
<dbReference type="InterPro" id="IPR003959">
    <property type="entry name" value="ATPase_AAA_core"/>
</dbReference>
<comment type="caution">
    <text evidence="3">The sequence shown here is derived from an EMBL/GenBank/DDBJ whole genome shotgun (WGS) entry which is preliminary data.</text>
</comment>
<dbReference type="InterPro" id="IPR021514">
    <property type="entry name" value="DUF3176"/>
</dbReference>
<reference evidence="3" key="1">
    <citation type="submission" date="2021-04" db="EMBL/GenBank/DDBJ databases">
        <title>Draft genome of Fusarium avenaceum strain F156N33, isolated from an atmospheric sample in Virginia.</title>
        <authorList>
            <person name="Yang S."/>
            <person name="Vinatzer B.A."/>
            <person name="Coleman J."/>
        </authorList>
    </citation>
    <scope>NUCLEOTIDE SEQUENCE</scope>
    <source>
        <strain evidence="3">F156N33</strain>
    </source>
</reference>
<evidence type="ECO:0000313" key="4">
    <source>
        <dbReference type="Proteomes" id="UP000782241"/>
    </source>
</evidence>
<accession>A0A9P7GZF1</accession>
<feature type="transmembrane region" description="Helical" evidence="1">
    <location>
        <begin position="393"/>
        <end position="410"/>
    </location>
</feature>
<feature type="transmembrane region" description="Helical" evidence="1">
    <location>
        <begin position="942"/>
        <end position="964"/>
    </location>
</feature>